<feature type="signal peptide" evidence="1">
    <location>
        <begin position="1"/>
        <end position="21"/>
    </location>
</feature>
<organism evidence="2 3">
    <name type="scientific">Daphnia pulex</name>
    <name type="common">Water flea</name>
    <dbReference type="NCBI Taxonomy" id="6669"/>
    <lineage>
        <taxon>Eukaryota</taxon>
        <taxon>Metazoa</taxon>
        <taxon>Ecdysozoa</taxon>
        <taxon>Arthropoda</taxon>
        <taxon>Crustacea</taxon>
        <taxon>Branchiopoda</taxon>
        <taxon>Diplostraca</taxon>
        <taxon>Cladocera</taxon>
        <taxon>Anomopoda</taxon>
        <taxon>Daphniidae</taxon>
        <taxon>Daphnia</taxon>
    </lineage>
</organism>
<keyword evidence="3" id="KW-1185">Reference proteome</keyword>
<evidence type="ECO:0000256" key="1">
    <source>
        <dbReference type="SAM" id="SignalP"/>
    </source>
</evidence>
<name>E9HC16_DAPPU</name>
<protein>
    <submittedName>
        <fullName evidence="2">Uncharacterized protein</fullName>
    </submittedName>
</protein>
<dbReference type="KEGG" id="dpx:DAPPUDRAFT_309304"/>
<evidence type="ECO:0000313" key="2">
    <source>
        <dbReference type="EMBL" id="EFX70739.1"/>
    </source>
</evidence>
<dbReference type="HOGENOM" id="CLU_2225873_0_0_1"/>
<sequence>MMCKIAIYCLLLVALIGLVSAAPQSGRSEYGYRHYCEKKTFPGGSTKSRWWTDGELIRLPSSWRESTTAASSIDDSGITTYTQNWYQLNQKSPGGNLC</sequence>
<evidence type="ECO:0000313" key="3">
    <source>
        <dbReference type="Proteomes" id="UP000000305"/>
    </source>
</evidence>
<proteinExistence type="predicted"/>
<keyword evidence="1" id="KW-0732">Signal</keyword>
<accession>E9HC16</accession>
<gene>
    <name evidence="2" type="ORF">DAPPUDRAFT_309304</name>
</gene>
<reference evidence="2 3" key="1">
    <citation type="journal article" date="2011" name="Science">
        <title>The ecoresponsive genome of Daphnia pulex.</title>
        <authorList>
            <person name="Colbourne J.K."/>
            <person name="Pfrender M.E."/>
            <person name="Gilbert D."/>
            <person name="Thomas W.K."/>
            <person name="Tucker A."/>
            <person name="Oakley T.H."/>
            <person name="Tokishita S."/>
            <person name="Aerts A."/>
            <person name="Arnold G.J."/>
            <person name="Basu M.K."/>
            <person name="Bauer D.J."/>
            <person name="Caceres C.E."/>
            <person name="Carmel L."/>
            <person name="Casola C."/>
            <person name="Choi J.H."/>
            <person name="Detter J.C."/>
            <person name="Dong Q."/>
            <person name="Dusheyko S."/>
            <person name="Eads B.D."/>
            <person name="Frohlich T."/>
            <person name="Geiler-Samerotte K.A."/>
            <person name="Gerlach D."/>
            <person name="Hatcher P."/>
            <person name="Jogdeo S."/>
            <person name="Krijgsveld J."/>
            <person name="Kriventseva E.V."/>
            <person name="Kultz D."/>
            <person name="Laforsch C."/>
            <person name="Lindquist E."/>
            <person name="Lopez J."/>
            <person name="Manak J.R."/>
            <person name="Muller J."/>
            <person name="Pangilinan J."/>
            <person name="Patwardhan R.P."/>
            <person name="Pitluck S."/>
            <person name="Pritham E.J."/>
            <person name="Rechtsteiner A."/>
            <person name="Rho M."/>
            <person name="Rogozin I.B."/>
            <person name="Sakarya O."/>
            <person name="Salamov A."/>
            <person name="Schaack S."/>
            <person name="Shapiro H."/>
            <person name="Shiga Y."/>
            <person name="Skalitzky C."/>
            <person name="Smith Z."/>
            <person name="Souvorov A."/>
            <person name="Sung W."/>
            <person name="Tang Z."/>
            <person name="Tsuchiya D."/>
            <person name="Tu H."/>
            <person name="Vos H."/>
            <person name="Wang M."/>
            <person name="Wolf Y.I."/>
            <person name="Yamagata H."/>
            <person name="Yamada T."/>
            <person name="Ye Y."/>
            <person name="Shaw J.R."/>
            <person name="Andrews J."/>
            <person name="Crease T.J."/>
            <person name="Tang H."/>
            <person name="Lucas S.M."/>
            <person name="Robertson H.M."/>
            <person name="Bork P."/>
            <person name="Koonin E.V."/>
            <person name="Zdobnov E.M."/>
            <person name="Grigoriev I.V."/>
            <person name="Lynch M."/>
            <person name="Boore J.L."/>
        </authorList>
    </citation>
    <scope>NUCLEOTIDE SEQUENCE [LARGE SCALE GENOMIC DNA]</scope>
</reference>
<dbReference type="Proteomes" id="UP000000305">
    <property type="component" value="Unassembled WGS sequence"/>
</dbReference>
<dbReference type="AlphaFoldDB" id="E9HC16"/>
<dbReference type="EMBL" id="GL732618">
    <property type="protein sequence ID" value="EFX70739.1"/>
    <property type="molecule type" value="Genomic_DNA"/>
</dbReference>
<feature type="chain" id="PRO_5003241682" evidence="1">
    <location>
        <begin position="22"/>
        <end position="98"/>
    </location>
</feature>
<dbReference type="InParanoid" id="E9HC16"/>
<dbReference type="PhylomeDB" id="E9HC16"/>